<dbReference type="GO" id="GO:0016491">
    <property type="term" value="F:oxidoreductase activity"/>
    <property type="evidence" value="ECO:0007669"/>
    <property type="project" value="UniProtKB-KW"/>
</dbReference>
<reference evidence="4 5" key="1">
    <citation type="journal article" date="2019" name="Emerg. Microbes Infect.">
        <title>Comprehensive subspecies identification of 175 nontuberculous mycobacteria species based on 7547 genomic profiles.</title>
        <authorList>
            <person name="Matsumoto Y."/>
            <person name="Kinjo T."/>
            <person name="Motooka D."/>
            <person name="Nabeya D."/>
            <person name="Jung N."/>
            <person name="Uechi K."/>
            <person name="Horii T."/>
            <person name="Iida T."/>
            <person name="Fujita J."/>
            <person name="Nakamura S."/>
        </authorList>
    </citation>
    <scope>NUCLEOTIDE SEQUENCE [LARGE SCALE GENOMIC DNA]</scope>
    <source>
        <strain evidence="4 5">JCM 6391</strain>
    </source>
</reference>
<dbReference type="InterPro" id="IPR012349">
    <property type="entry name" value="Split_barrel_FMN-bd"/>
</dbReference>
<proteinExistence type="inferred from homology"/>
<dbReference type="PANTHER" id="PTHR39428">
    <property type="entry name" value="F420H(2)-DEPENDENT QUINONE REDUCTASE RV1261C"/>
    <property type="match status" value="1"/>
</dbReference>
<comment type="similarity">
    <text evidence="1">Belongs to the F420H(2)-dependent quinone reductase family.</text>
</comment>
<dbReference type="GO" id="GO:0005886">
    <property type="term" value="C:plasma membrane"/>
    <property type="evidence" value="ECO:0007669"/>
    <property type="project" value="TreeGrafter"/>
</dbReference>
<dbReference type="Pfam" id="PF04075">
    <property type="entry name" value="F420H2_quin_red"/>
    <property type="match status" value="1"/>
</dbReference>
<evidence type="ECO:0000313" key="5">
    <source>
        <dbReference type="Proteomes" id="UP000466997"/>
    </source>
</evidence>
<sequence length="176" mass="19799">MLLTVRDNQLFDHPKFHRRLAVLRYRSSLGGMPLSGEYAPSPLDWSRENAEQYMSSGGTEGTEMKGKPVVLLTTVGAKTGKLRKTPLMRVEHNGQYAIVASLGGAPKHPVWYHNVVKNPRVELQDGTVTGDYDAREVFGDEKAQWWERAVAAWPDYADYQQKTDREIPVFVLTPVG</sequence>
<dbReference type="Gene3D" id="2.30.110.10">
    <property type="entry name" value="Electron Transport, Fmn-binding Protein, Chain A"/>
    <property type="match status" value="1"/>
</dbReference>
<accession>A0A7I7JU81</accession>
<evidence type="ECO:0000256" key="2">
    <source>
        <dbReference type="ARBA" id="ARBA00023002"/>
    </source>
</evidence>
<dbReference type="EMBL" id="AP022562">
    <property type="protein sequence ID" value="BBX14801.1"/>
    <property type="molecule type" value="Genomic_DNA"/>
</dbReference>
<evidence type="ECO:0000313" key="4">
    <source>
        <dbReference type="EMBL" id="BBX14801.1"/>
    </source>
</evidence>
<dbReference type="FunFam" id="2.30.110.10:FF:000018">
    <property type="entry name" value="Deazaflavin-dependent oxidoreductase, nitroreductase family"/>
    <property type="match status" value="1"/>
</dbReference>
<dbReference type="GO" id="GO:0070967">
    <property type="term" value="F:coenzyme F420 binding"/>
    <property type="evidence" value="ECO:0007669"/>
    <property type="project" value="TreeGrafter"/>
</dbReference>
<dbReference type="AlphaFoldDB" id="A0A7I7JU81"/>
<dbReference type="Proteomes" id="UP000466997">
    <property type="component" value="Chromosome"/>
</dbReference>
<dbReference type="SUPFAM" id="SSF50475">
    <property type="entry name" value="FMN-binding split barrel"/>
    <property type="match status" value="1"/>
</dbReference>
<comment type="catalytic activity">
    <reaction evidence="3">
        <text>oxidized coenzyme F420-(gamma-L-Glu)(n) + a quinol + H(+) = reduced coenzyme F420-(gamma-L-Glu)(n) + a quinone</text>
        <dbReference type="Rhea" id="RHEA:39663"/>
        <dbReference type="Rhea" id="RHEA-COMP:12939"/>
        <dbReference type="Rhea" id="RHEA-COMP:14378"/>
        <dbReference type="ChEBI" id="CHEBI:15378"/>
        <dbReference type="ChEBI" id="CHEBI:24646"/>
        <dbReference type="ChEBI" id="CHEBI:132124"/>
        <dbReference type="ChEBI" id="CHEBI:133980"/>
        <dbReference type="ChEBI" id="CHEBI:139511"/>
    </reaction>
</comment>
<dbReference type="KEGG" id="mnm:MNVM_38820"/>
<name>A0A7I7JU81_9MYCO</name>
<evidence type="ECO:0000256" key="3">
    <source>
        <dbReference type="ARBA" id="ARBA00049106"/>
    </source>
</evidence>
<dbReference type="PANTHER" id="PTHR39428:SF3">
    <property type="entry name" value="DEAZAFLAVIN-DEPENDENT NITROREDUCTASE"/>
    <property type="match status" value="1"/>
</dbReference>
<keyword evidence="2" id="KW-0560">Oxidoreductase</keyword>
<dbReference type="NCBIfam" id="TIGR00026">
    <property type="entry name" value="hi_GC_TIGR00026"/>
    <property type="match status" value="1"/>
</dbReference>
<gene>
    <name evidence="4" type="ORF">MNVM_38820</name>
</gene>
<organism evidence="4 5">
    <name type="scientific">Mycobacterium novum</name>
    <dbReference type="NCBI Taxonomy" id="2492438"/>
    <lineage>
        <taxon>Bacteria</taxon>
        <taxon>Bacillati</taxon>
        <taxon>Actinomycetota</taxon>
        <taxon>Actinomycetes</taxon>
        <taxon>Mycobacteriales</taxon>
        <taxon>Mycobacteriaceae</taxon>
        <taxon>Mycobacterium</taxon>
    </lineage>
</organism>
<evidence type="ECO:0000256" key="1">
    <source>
        <dbReference type="ARBA" id="ARBA00008710"/>
    </source>
</evidence>
<keyword evidence="5" id="KW-1185">Reference proteome</keyword>
<protein>
    <submittedName>
        <fullName evidence="4">F420H(2)-dependent quinone reductase</fullName>
    </submittedName>
</protein>
<dbReference type="InterPro" id="IPR004378">
    <property type="entry name" value="F420H2_quin_Rdtase"/>
</dbReference>